<proteinExistence type="predicted"/>
<dbReference type="AlphaFoldDB" id="A0A822L8L5"/>
<evidence type="ECO:0000313" key="2">
    <source>
        <dbReference type="Proteomes" id="UP000005806"/>
    </source>
</evidence>
<dbReference type="EMBL" id="CAIH01000102">
    <property type="protein sequence ID" value="CCH91865.1"/>
    <property type="molecule type" value="Genomic_DNA"/>
</dbReference>
<gene>
    <name evidence="1" type="ORF">MICCA_1900003</name>
</gene>
<evidence type="ECO:0000313" key="1">
    <source>
        <dbReference type="EMBL" id="CCH91865.1"/>
    </source>
</evidence>
<protein>
    <submittedName>
        <fullName evidence="1">Uncharacterized protein</fullName>
    </submittedName>
</protein>
<sequence>MIESAFLKIAGSLKIVPLGLAELCLCLIYSKSKDYSIYDLIDYKNPNRYGYILNSINA</sequence>
<comment type="caution">
    <text evidence="1">The sequence shown here is derived from an EMBL/GenBank/DDBJ whole genome shotgun (WGS) entry which is preliminary data.</text>
</comment>
<name>A0A822L8L5_MICAE</name>
<dbReference type="Proteomes" id="UP000005806">
    <property type="component" value="Unassembled WGS sequence"/>
</dbReference>
<organism evidence="1 2">
    <name type="scientific">Microcystis aeruginosa PCC 9432</name>
    <dbReference type="NCBI Taxonomy" id="1160280"/>
    <lineage>
        <taxon>Bacteria</taxon>
        <taxon>Bacillati</taxon>
        <taxon>Cyanobacteriota</taxon>
        <taxon>Cyanophyceae</taxon>
        <taxon>Oscillatoriophycideae</taxon>
        <taxon>Chroococcales</taxon>
        <taxon>Microcystaceae</taxon>
        <taxon>Microcystis</taxon>
    </lineage>
</organism>
<reference evidence="1 2" key="1">
    <citation type="submission" date="2012-04" db="EMBL/GenBank/DDBJ databases">
        <authorList>
            <person name="Genoscope - CEA"/>
        </authorList>
    </citation>
    <scope>NUCLEOTIDE SEQUENCE [LARGE SCALE GENOMIC DNA]</scope>
    <source>
        <strain evidence="1 2">9432</strain>
    </source>
</reference>
<accession>A0A822L8L5</accession>